<dbReference type="InterPro" id="IPR019933">
    <property type="entry name" value="DivIVA_domain"/>
</dbReference>
<feature type="coiled-coil region" evidence="7">
    <location>
        <begin position="29"/>
        <end position="70"/>
    </location>
</feature>
<evidence type="ECO:0000313" key="10">
    <source>
        <dbReference type="Proteomes" id="UP000324159"/>
    </source>
</evidence>
<dbReference type="NCBIfam" id="TIGR03544">
    <property type="entry name" value="DivI1A_domain"/>
    <property type="match status" value="1"/>
</dbReference>
<dbReference type="PANTHER" id="PTHR35794:SF2">
    <property type="entry name" value="CELL DIVISION PROTEIN DIVIVA"/>
    <property type="match status" value="1"/>
</dbReference>
<evidence type="ECO:0000313" key="9">
    <source>
        <dbReference type="EMBL" id="TYO96359.1"/>
    </source>
</evidence>
<dbReference type="AlphaFoldDB" id="A0A5D3WGE0"/>
<organism evidence="9 10">
    <name type="scientific">Geothermobacter ehrlichii</name>
    <dbReference type="NCBI Taxonomy" id="213224"/>
    <lineage>
        <taxon>Bacteria</taxon>
        <taxon>Pseudomonadati</taxon>
        <taxon>Thermodesulfobacteriota</taxon>
        <taxon>Desulfuromonadia</taxon>
        <taxon>Desulfuromonadales</taxon>
        <taxon>Geothermobacteraceae</taxon>
        <taxon>Geothermobacter</taxon>
    </lineage>
</organism>
<dbReference type="Proteomes" id="UP000324159">
    <property type="component" value="Unassembled WGS sequence"/>
</dbReference>
<proteinExistence type="inferred from homology"/>
<dbReference type="Gene3D" id="6.10.250.660">
    <property type="match status" value="1"/>
</dbReference>
<dbReference type="Pfam" id="PF05103">
    <property type="entry name" value="DivIVA"/>
    <property type="match status" value="1"/>
</dbReference>
<protein>
    <submittedName>
        <fullName evidence="9">Cell division initiation protein</fullName>
    </submittedName>
</protein>
<evidence type="ECO:0000256" key="5">
    <source>
        <dbReference type="ARBA" id="ARBA00023054"/>
    </source>
</evidence>
<dbReference type="GO" id="GO:0051301">
    <property type="term" value="P:cell division"/>
    <property type="evidence" value="ECO:0007669"/>
    <property type="project" value="UniProtKB-KW"/>
</dbReference>
<dbReference type="EMBL" id="VNIB01000014">
    <property type="protein sequence ID" value="TYO96359.1"/>
    <property type="molecule type" value="Genomic_DNA"/>
</dbReference>
<evidence type="ECO:0000256" key="8">
    <source>
        <dbReference type="SAM" id="MobiDB-lite"/>
    </source>
</evidence>
<dbReference type="GO" id="GO:0005737">
    <property type="term" value="C:cytoplasm"/>
    <property type="evidence" value="ECO:0007669"/>
    <property type="project" value="UniProtKB-SubCell"/>
</dbReference>
<evidence type="ECO:0000256" key="3">
    <source>
        <dbReference type="ARBA" id="ARBA00022490"/>
    </source>
</evidence>
<comment type="subcellular location">
    <subcellularLocation>
        <location evidence="1">Cytoplasm</location>
    </subcellularLocation>
</comment>
<accession>A0A5D3WGE0</accession>
<evidence type="ECO:0000256" key="2">
    <source>
        <dbReference type="ARBA" id="ARBA00009008"/>
    </source>
</evidence>
<comment type="similarity">
    <text evidence="2">Belongs to the DivIVA family.</text>
</comment>
<dbReference type="RefSeq" id="WP_148896832.1">
    <property type="nucleotide sequence ID" value="NZ_VNIB01000014.1"/>
</dbReference>
<comment type="caution">
    <text evidence="9">The sequence shown here is derived from an EMBL/GenBank/DDBJ whole genome shotgun (WGS) entry which is preliminary data.</text>
</comment>
<dbReference type="OrthoDB" id="5198800at2"/>
<dbReference type="InterPro" id="IPR007793">
    <property type="entry name" value="DivIVA_fam"/>
</dbReference>
<keyword evidence="4 9" id="KW-0132">Cell division</keyword>
<feature type="region of interest" description="Disordered" evidence="8">
    <location>
        <begin position="159"/>
        <end position="181"/>
    </location>
</feature>
<keyword evidence="10" id="KW-1185">Reference proteome</keyword>
<evidence type="ECO:0000256" key="1">
    <source>
        <dbReference type="ARBA" id="ARBA00004496"/>
    </source>
</evidence>
<keyword evidence="3" id="KW-0963">Cytoplasm</keyword>
<evidence type="ECO:0000256" key="4">
    <source>
        <dbReference type="ARBA" id="ARBA00022618"/>
    </source>
</evidence>
<dbReference type="PANTHER" id="PTHR35794">
    <property type="entry name" value="CELL DIVISION PROTEIN DIVIVA"/>
    <property type="match status" value="1"/>
</dbReference>
<reference evidence="9 10" key="1">
    <citation type="submission" date="2019-07" db="EMBL/GenBank/DDBJ databases">
        <title>Genomic Encyclopedia of Type Strains, Phase IV (KMG-IV): sequencing the most valuable type-strain genomes for metagenomic binning, comparative biology and taxonomic classification.</title>
        <authorList>
            <person name="Goeker M."/>
        </authorList>
    </citation>
    <scope>NUCLEOTIDE SEQUENCE [LARGE SCALE GENOMIC DNA]</scope>
    <source>
        <strain evidence="9 10">SS015</strain>
    </source>
</reference>
<evidence type="ECO:0000256" key="7">
    <source>
        <dbReference type="SAM" id="Coils"/>
    </source>
</evidence>
<evidence type="ECO:0000256" key="6">
    <source>
        <dbReference type="ARBA" id="ARBA00023306"/>
    </source>
</evidence>
<sequence length="181" mass="21410">MAISPMDIQQHQFKTRLFGYDTAGVDHFLEMVADQLEQLYREHQELKEELARTRSELERMRERETTLKETLLTTQRMVEDIRENARTEAEITLTEAELKAERIVRDAEERRIQLINEIQEIKRQKISFETSLRALVESHLRLLDLEVVEVRREREEKLLDEPLPFDDASPPLIEPVGEDEG</sequence>
<gene>
    <name evidence="9" type="ORF">EDC39_11465</name>
</gene>
<keyword evidence="6" id="KW-0131">Cell cycle</keyword>
<keyword evidence="5 7" id="KW-0175">Coiled coil</keyword>
<name>A0A5D3WGE0_9BACT</name>